<organism evidence="1">
    <name type="scientific">Populus alba</name>
    <name type="common">White poplar</name>
    <dbReference type="NCBI Taxonomy" id="43335"/>
    <lineage>
        <taxon>Eukaryota</taxon>
        <taxon>Viridiplantae</taxon>
        <taxon>Streptophyta</taxon>
        <taxon>Embryophyta</taxon>
        <taxon>Tracheophyta</taxon>
        <taxon>Spermatophyta</taxon>
        <taxon>Magnoliopsida</taxon>
        <taxon>eudicotyledons</taxon>
        <taxon>Gunneridae</taxon>
        <taxon>Pentapetalae</taxon>
        <taxon>rosids</taxon>
        <taxon>fabids</taxon>
        <taxon>Malpighiales</taxon>
        <taxon>Salicaceae</taxon>
        <taxon>Saliceae</taxon>
        <taxon>Populus</taxon>
    </lineage>
</organism>
<proteinExistence type="predicted"/>
<accession>A0A4U5QVL6</accession>
<dbReference type="AlphaFoldDB" id="A0A4U5QVL6"/>
<name>A0A4U5QVL6_POPAL</name>
<protein>
    <submittedName>
        <fullName evidence="1">Uncharacterized protein</fullName>
    </submittedName>
</protein>
<reference evidence="1" key="1">
    <citation type="submission" date="2018-10" db="EMBL/GenBank/DDBJ databases">
        <title>Population genomic analysis revealed the cold adaptation of white poplar.</title>
        <authorList>
            <person name="Liu Y.-J."/>
        </authorList>
    </citation>
    <scope>NUCLEOTIDE SEQUENCE [LARGE SCALE GENOMIC DNA]</scope>
    <source>
        <strain evidence="1">PAL-ZL1</strain>
    </source>
</reference>
<sequence length="110" mass="12505">MKVKSSIQINIKEISTVKVQVQAWDVPENIFITNLPADKGRSIIGLGGLNMMKTLEKLITFSSDMEGLTNLSFKHHLAIIGYMVFQTFMICAHFKSKWAEERRVMTEAID</sequence>
<dbReference type="EMBL" id="RCHU01000133">
    <property type="protein sequence ID" value="TKS13647.1"/>
    <property type="molecule type" value="Genomic_DNA"/>
</dbReference>
<gene>
    <name evidence="1" type="ORF">D5086_0000051410</name>
</gene>
<comment type="caution">
    <text evidence="1">The sequence shown here is derived from an EMBL/GenBank/DDBJ whole genome shotgun (WGS) entry which is preliminary data.</text>
</comment>
<evidence type="ECO:0000313" key="1">
    <source>
        <dbReference type="EMBL" id="TKS13647.1"/>
    </source>
</evidence>